<dbReference type="GO" id="GO:0006633">
    <property type="term" value="P:fatty acid biosynthetic process"/>
    <property type="evidence" value="ECO:0007669"/>
    <property type="project" value="TreeGrafter"/>
</dbReference>
<evidence type="ECO:0000259" key="3">
    <source>
        <dbReference type="SMART" id="SM00827"/>
    </source>
</evidence>
<dbReference type="PANTHER" id="PTHR43775:SF37">
    <property type="entry name" value="SI:DKEY-61P9.11"/>
    <property type="match status" value="1"/>
</dbReference>
<dbReference type="Gene3D" id="3.30.70.250">
    <property type="entry name" value="Malonyl-CoA ACP transacylase, ACP-binding"/>
    <property type="match status" value="1"/>
</dbReference>
<gene>
    <name evidence="4" type="primary">pnxJ</name>
</gene>
<dbReference type="InterPro" id="IPR001227">
    <property type="entry name" value="Ac_transferase_dom_sf"/>
</dbReference>
<reference evidence="4" key="1">
    <citation type="submission" date="2008-11" db="EMBL/GenBank/DDBJ databases">
        <title>Biosynthetic gene cluster for FD-594 in Streptomyces sp. TA-0256.</title>
        <authorList>
            <person name="Kudo F."/>
            <person name="Yonezawa T."/>
            <person name="Eguchi T."/>
        </authorList>
    </citation>
    <scope>NUCLEOTIDE SEQUENCE</scope>
    <source>
        <strain evidence="4">TA-0256</strain>
    </source>
</reference>
<dbReference type="PANTHER" id="PTHR43775">
    <property type="entry name" value="FATTY ACID SYNTHASE"/>
    <property type="match status" value="1"/>
</dbReference>
<evidence type="ECO:0000313" key="4">
    <source>
        <dbReference type="EMBL" id="BAJ52678.1"/>
    </source>
</evidence>
<dbReference type="InterPro" id="IPR050091">
    <property type="entry name" value="PKS_NRPS_Biosynth_Enz"/>
</dbReference>
<feature type="domain" description="Malonyl-CoA:ACP transacylase (MAT)" evidence="3">
    <location>
        <begin position="15"/>
        <end position="307"/>
    </location>
</feature>
<dbReference type="InterPro" id="IPR014043">
    <property type="entry name" value="Acyl_transferase_dom"/>
</dbReference>
<dbReference type="InterPro" id="IPR016035">
    <property type="entry name" value="Acyl_Trfase/lysoPLipase"/>
</dbReference>
<dbReference type="Gene3D" id="3.40.366.10">
    <property type="entry name" value="Malonyl-Coenzyme A Acyl Carrier Protein, domain 2"/>
    <property type="match status" value="1"/>
</dbReference>
<keyword evidence="1" id="KW-0596">Phosphopantetheine</keyword>
<dbReference type="GO" id="GO:0004312">
    <property type="term" value="F:fatty acid synthase activity"/>
    <property type="evidence" value="ECO:0007669"/>
    <property type="project" value="TreeGrafter"/>
</dbReference>
<name>E5RLL4_9ACTN</name>
<sequence>MDTTGAPGPRPVALLFAGQGAQHPGMGRHLYGTEPRFTTAMDEVFALLGPAGPALRADWLAGRADNLDDAEPAQPLLFALGYAMACVIRGWGVRPTAVLGHSVGEAVAAVVAGVLSLPDAVRLLTLRTAAVQRTPLGGMLAVAAPAEALAEHLPRGVVVGAVNGPAQTLLSGADGPLTEAERLLRQQGIRCRRARARHGFHSPLMDGAVASTLPAFERTRFRPAALRMYSACTGRLLSAAEATDPRFWAGQVAGPVLFGPALNRLLADRDHLLVDAGPGQSLLSLVLRHPAVTAGRSSAVSLLPPAHAAPAVARAALPDAIRRIRSEGHRVRVR</sequence>
<proteinExistence type="predicted"/>
<dbReference type="Pfam" id="PF00698">
    <property type="entry name" value="Acyl_transf_1"/>
    <property type="match status" value="1"/>
</dbReference>
<dbReference type="Gene3D" id="3.30.70.3290">
    <property type="match status" value="1"/>
</dbReference>
<accession>E5RLL4</accession>
<evidence type="ECO:0000256" key="2">
    <source>
        <dbReference type="ARBA" id="ARBA00022553"/>
    </source>
</evidence>
<dbReference type="InterPro" id="IPR016036">
    <property type="entry name" value="Malonyl_transacylase_ACP-bd"/>
</dbReference>
<organism evidence="4">
    <name type="scientific">Streptomyces sp. TA-0256</name>
    <dbReference type="NCBI Taxonomy" id="573242"/>
    <lineage>
        <taxon>Bacteria</taxon>
        <taxon>Bacillati</taxon>
        <taxon>Actinomycetota</taxon>
        <taxon>Actinomycetes</taxon>
        <taxon>Kitasatosporales</taxon>
        <taxon>Streptomycetaceae</taxon>
        <taxon>Streptomyces</taxon>
    </lineage>
</organism>
<protein>
    <submittedName>
        <fullName evidence="4">Putative acyltransferase</fullName>
    </submittedName>
</protein>
<dbReference type="SUPFAM" id="SSF55048">
    <property type="entry name" value="Probable ACP-binding domain of malonyl-CoA ACP transacylase"/>
    <property type="match status" value="1"/>
</dbReference>
<dbReference type="AlphaFoldDB" id="E5RLL4"/>
<dbReference type="EMBL" id="AB469194">
    <property type="protein sequence ID" value="BAJ52678.1"/>
    <property type="molecule type" value="Genomic_DNA"/>
</dbReference>
<keyword evidence="2" id="KW-0597">Phosphoprotein</keyword>
<dbReference type="SMART" id="SM00827">
    <property type="entry name" value="PKS_AT"/>
    <property type="match status" value="1"/>
</dbReference>
<keyword evidence="4" id="KW-0808">Transferase</keyword>
<dbReference type="SUPFAM" id="SSF52151">
    <property type="entry name" value="FabD/lysophospholipase-like"/>
    <property type="match status" value="1"/>
</dbReference>
<evidence type="ECO:0000256" key="1">
    <source>
        <dbReference type="ARBA" id="ARBA00022450"/>
    </source>
</evidence>
<keyword evidence="4" id="KW-0012">Acyltransferase</keyword>